<dbReference type="PANTHER" id="PTHR45819:SF5">
    <property type="entry name" value="CENTAURIN-GAMMA-1A"/>
    <property type="match status" value="1"/>
</dbReference>
<sequence length="125" mass="13404">VVECLCRGDIMRLASLLPHASDVINAPLTPYYSKDLRTPLHLAAAFPSLSCTQLLLWYSANVKVCDAEGQSCLCYARLSGDKDVIDLLLQAGCPESSPVTHTQAVPHSGVLNSSPEQPTSPTHSE</sequence>
<keyword evidence="2" id="KW-0040">ANK repeat</keyword>
<feature type="region of interest" description="Disordered" evidence="3">
    <location>
        <begin position="95"/>
        <end position="125"/>
    </location>
</feature>
<keyword evidence="1" id="KW-0479">Metal-binding</keyword>
<dbReference type="PANTHER" id="PTHR45819">
    <property type="entry name" value="CENTAURIN-GAMMA-1A"/>
    <property type="match status" value="1"/>
</dbReference>
<evidence type="ECO:0000313" key="4">
    <source>
        <dbReference type="EMBL" id="CAL4186758.1"/>
    </source>
</evidence>
<name>A0AAV2SGN4_MEGNR</name>
<dbReference type="PROSITE" id="PS50088">
    <property type="entry name" value="ANK_REPEAT"/>
    <property type="match status" value="1"/>
</dbReference>
<gene>
    <name evidence="4" type="ORF">MNOR_LOCUS36088</name>
</gene>
<dbReference type="SUPFAM" id="SSF48403">
    <property type="entry name" value="Ankyrin repeat"/>
    <property type="match status" value="1"/>
</dbReference>
<dbReference type="InterPro" id="IPR036770">
    <property type="entry name" value="Ankyrin_rpt-contain_sf"/>
</dbReference>
<organism evidence="4 5">
    <name type="scientific">Meganyctiphanes norvegica</name>
    <name type="common">Northern krill</name>
    <name type="synonym">Thysanopoda norvegica</name>
    <dbReference type="NCBI Taxonomy" id="48144"/>
    <lineage>
        <taxon>Eukaryota</taxon>
        <taxon>Metazoa</taxon>
        <taxon>Ecdysozoa</taxon>
        <taxon>Arthropoda</taxon>
        <taxon>Crustacea</taxon>
        <taxon>Multicrustacea</taxon>
        <taxon>Malacostraca</taxon>
        <taxon>Eumalacostraca</taxon>
        <taxon>Eucarida</taxon>
        <taxon>Euphausiacea</taxon>
        <taxon>Euphausiidae</taxon>
        <taxon>Meganyctiphanes</taxon>
    </lineage>
</organism>
<keyword evidence="1" id="KW-0863">Zinc-finger</keyword>
<dbReference type="InterPro" id="IPR002110">
    <property type="entry name" value="Ankyrin_rpt"/>
</dbReference>
<reference evidence="4 5" key="1">
    <citation type="submission" date="2024-05" db="EMBL/GenBank/DDBJ databases">
        <authorList>
            <person name="Wallberg A."/>
        </authorList>
    </citation>
    <scope>NUCLEOTIDE SEQUENCE [LARGE SCALE GENOMIC DNA]</scope>
</reference>
<evidence type="ECO:0000256" key="3">
    <source>
        <dbReference type="SAM" id="MobiDB-lite"/>
    </source>
</evidence>
<dbReference type="Pfam" id="PF12796">
    <property type="entry name" value="Ank_2"/>
    <property type="match status" value="1"/>
</dbReference>
<proteinExistence type="predicted"/>
<evidence type="ECO:0000256" key="2">
    <source>
        <dbReference type="PROSITE-ProRule" id="PRU00023"/>
    </source>
</evidence>
<dbReference type="SMART" id="SM00248">
    <property type="entry name" value="ANK"/>
    <property type="match status" value="2"/>
</dbReference>
<feature type="non-terminal residue" evidence="4">
    <location>
        <position position="1"/>
    </location>
</feature>
<dbReference type="GO" id="GO:0003924">
    <property type="term" value="F:GTPase activity"/>
    <property type="evidence" value="ECO:0007669"/>
    <property type="project" value="TreeGrafter"/>
</dbReference>
<dbReference type="Proteomes" id="UP001497623">
    <property type="component" value="Unassembled WGS sequence"/>
</dbReference>
<dbReference type="InterPro" id="IPR051282">
    <property type="entry name" value="Arf-GAP_GTPase_ANK_PH"/>
</dbReference>
<dbReference type="Gene3D" id="1.25.40.20">
    <property type="entry name" value="Ankyrin repeat-containing domain"/>
    <property type="match status" value="1"/>
</dbReference>
<accession>A0AAV2SGN4</accession>
<comment type="caution">
    <text evidence="4">The sequence shown here is derived from an EMBL/GenBank/DDBJ whole genome shotgun (WGS) entry which is preliminary data.</text>
</comment>
<protein>
    <submittedName>
        <fullName evidence="4">Uncharacterized protein</fullName>
    </submittedName>
</protein>
<keyword evidence="5" id="KW-1185">Reference proteome</keyword>
<feature type="repeat" description="ANK" evidence="2">
    <location>
        <begin position="35"/>
        <end position="67"/>
    </location>
</feature>
<dbReference type="GO" id="GO:0008270">
    <property type="term" value="F:zinc ion binding"/>
    <property type="evidence" value="ECO:0007669"/>
    <property type="project" value="UniProtKB-KW"/>
</dbReference>
<keyword evidence="1" id="KW-0862">Zinc</keyword>
<dbReference type="GO" id="GO:0005096">
    <property type="term" value="F:GTPase activator activity"/>
    <property type="evidence" value="ECO:0007669"/>
    <property type="project" value="TreeGrafter"/>
</dbReference>
<dbReference type="EMBL" id="CAXKWB010063581">
    <property type="protein sequence ID" value="CAL4186758.1"/>
    <property type="molecule type" value="Genomic_DNA"/>
</dbReference>
<evidence type="ECO:0000256" key="1">
    <source>
        <dbReference type="ARBA" id="ARBA00022771"/>
    </source>
</evidence>
<dbReference type="AlphaFoldDB" id="A0AAV2SGN4"/>
<feature type="compositionally biased region" description="Polar residues" evidence="3">
    <location>
        <begin position="97"/>
        <end position="125"/>
    </location>
</feature>
<evidence type="ECO:0000313" key="5">
    <source>
        <dbReference type="Proteomes" id="UP001497623"/>
    </source>
</evidence>